<dbReference type="AlphaFoldDB" id="A0AAU9TG15"/>
<dbReference type="GO" id="GO:0003677">
    <property type="term" value="F:DNA binding"/>
    <property type="evidence" value="ECO:0007669"/>
    <property type="project" value="InterPro"/>
</dbReference>
<gene>
    <name evidence="3" type="ORF">EEDITHA_LOCUS2157</name>
</gene>
<evidence type="ECO:0000313" key="4">
    <source>
        <dbReference type="Proteomes" id="UP001153954"/>
    </source>
</evidence>
<evidence type="ECO:0000259" key="2">
    <source>
        <dbReference type="PROSITE" id="PS51457"/>
    </source>
</evidence>
<evidence type="ECO:0000256" key="1">
    <source>
        <dbReference type="SAM" id="MobiDB-lite"/>
    </source>
</evidence>
<dbReference type="InterPro" id="IPR018379">
    <property type="entry name" value="BEN_domain"/>
</dbReference>
<dbReference type="PROSITE" id="PS51457">
    <property type="entry name" value="BEN"/>
    <property type="match status" value="1"/>
</dbReference>
<name>A0AAU9TG15_EUPED</name>
<reference evidence="3" key="1">
    <citation type="submission" date="2022-03" db="EMBL/GenBank/DDBJ databases">
        <authorList>
            <person name="Tunstrom K."/>
        </authorList>
    </citation>
    <scope>NUCLEOTIDE SEQUENCE</scope>
</reference>
<feature type="compositionally biased region" description="Basic and acidic residues" evidence="1">
    <location>
        <begin position="11"/>
        <end position="30"/>
    </location>
</feature>
<dbReference type="Gene3D" id="1.10.10.2590">
    <property type="entry name" value="BEN domain"/>
    <property type="match status" value="1"/>
</dbReference>
<comment type="caution">
    <text evidence="3">The sequence shown here is derived from an EMBL/GenBank/DDBJ whole genome shotgun (WGS) entry which is preliminary data.</text>
</comment>
<evidence type="ECO:0000313" key="3">
    <source>
        <dbReference type="EMBL" id="CAH2085709.1"/>
    </source>
</evidence>
<accession>A0AAU9TG15</accession>
<proteinExistence type="predicted"/>
<feature type="compositionally biased region" description="Basic residues" evidence="1">
    <location>
        <begin position="1"/>
        <end position="10"/>
    </location>
</feature>
<sequence length="192" mass="21794">MVLEKRKKKIKENPIRQKEDNPIDDHQKDTDIDEDDKNKIIAPANMSVLIPTDDQLDELDDDSQLFGQNHGNMFHIGHGIYCKTKICQLAAKSSSAATHVARKLLEGIFREETLIKCTISGKPPPQGKQRQLLPVVPMHSRAKKAIIEYSIQLAKKNKWTPRTLSQIETSIAQKLVEVKAKNRKNLELLAKK</sequence>
<organism evidence="3 4">
    <name type="scientific">Euphydryas editha</name>
    <name type="common">Edith's checkerspot</name>
    <dbReference type="NCBI Taxonomy" id="104508"/>
    <lineage>
        <taxon>Eukaryota</taxon>
        <taxon>Metazoa</taxon>
        <taxon>Ecdysozoa</taxon>
        <taxon>Arthropoda</taxon>
        <taxon>Hexapoda</taxon>
        <taxon>Insecta</taxon>
        <taxon>Pterygota</taxon>
        <taxon>Neoptera</taxon>
        <taxon>Endopterygota</taxon>
        <taxon>Lepidoptera</taxon>
        <taxon>Glossata</taxon>
        <taxon>Ditrysia</taxon>
        <taxon>Papilionoidea</taxon>
        <taxon>Nymphalidae</taxon>
        <taxon>Nymphalinae</taxon>
        <taxon>Euphydryas</taxon>
    </lineage>
</organism>
<protein>
    <recommendedName>
        <fullName evidence="2">BEN domain-containing protein</fullName>
    </recommendedName>
</protein>
<feature type="region of interest" description="Disordered" evidence="1">
    <location>
        <begin position="1"/>
        <end position="38"/>
    </location>
</feature>
<feature type="domain" description="BEN" evidence="2">
    <location>
        <begin position="77"/>
        <end position="182"/>
    </location>
</feature>
<keyword evidence="4" id="KW-1185">Reference proteome</keyword>
<dbReference type="Proteomes" id="UP001153954">
    <property type="component" value="Unassembled WGS sequence"/>
</dbReference>
<dbReference type="EMBL" id="CAKOGL010000004">
    <property type="protein sequence ID" value="CAH2085709.1"/>
    <property type="molecule type" value="Genomic_DNA"/>
</dbReference>